<dbReference type="Proteomes" id="UP000002383">
    <property type="component" value="Chromosome"/>
</dbReference>
<proteinExistence type="predicted"/>
<organism evidence="2 3">
    <name type="scientific">Thioalkalivibrio sulfidiphilus (strain HL-EbGR7)</name>
    <dbReference type="NCBI Taxonomy" id="396588"/>
    <lineage>
        <taxon>Bacteria</taxon>
        <taxon>Pseudomonadati</taxon>
        <taxon>Pseudomonadota</taxon>
        <taxon>Gammaproteobacteria</taxon>
        <taxon>Chromatiales</taxon>
        <taxon>Ectothiorhodospiraceae</taxon>
        <taxon>Thioalkalivibrio</taxon>
    </lineage>
</organism>
<dbReference type="SMART" id="SM00100">
    <property type="entry name" value="cNMP"/>
    <property type="match status" value="1"/>
</dbReference>
<keyword evidence="3" id="KW-1185">Reference proteome</keyword>
<evidence type="ECO:0000313" key="3">
    <source>
        <dbReference type="Proteomes" id="UP000002383"/>
    </source>
</evidence>
<accession>B8GMU6</accession>
<dbReference type="KEGG" id="tgr:Tgr7_2686"/>
<dbReference type="Pfam" id="PF00027">
    <property type="entry name" value="cNMP_binding"/>
    <property type="match status" value="1"/>
</dbReference>
<dbReference type="eggNOG" id="COG0664">
    <property type="taxonomic scope" value="Bacteria"/>
</dbReference>
<dbReference type="InterPro" id="IPR018490">
    <property type="entry name" value="cNMP-bd_dom_sf"/>
</dbReference>
<protein>
    <submittedName>
        <fullName evidence="2">Putative transcriptional regulator, Crp/Fnr family</fullName>
    </submittedName>
</protein>
<dbReference type="InterPro" id="IPR014710">
    <property type="entry name" value="RmlC-like_jellyroll"/>
</dbReference>
<dbReference type="PROSITE" id="PS50042">
    <property type="entry name" value="CNMP_BINDING_3"/>
    <property type="match status" value="1"/>
</dbReference>
<reference evidence="2 3" key="1">
    <citation type="journal article" date="2011" name="Stand. Genomic Sci.">
        <title>Complete genome sequence of 'Thioalkalivibrio sulfidophilus' HL-EbGr7.</title>
        <authorList>
            <person name="Muyzer G."/>
            <person name="Sorokin D.Y."/>
            <person name="Mavromatis K."/>
            <person name="Lapidus A."/>
            <person name="Clum A."/>
            <person name="Ivanova N."/>
            <person name="Pati A."/>
            <person name="d'Haeseleer P."/>
            <person name="Woyke T."/>
            <person name="Kyrpides N.C."/>
        </authorList>
    </citation>
    <scope>NUCLEOTIDE SEQUENCE [LARGE SCALE GENOMIC DNA]</scope>
    <source>
        <strain evidence="2 3">HL-EbGR7</strain>
    </source>
</reference>
<dbReference type="EMBL" id="CP001339">
    <property type="protein sequence ID" value="ACL73761.1"/>
    <property type="molecule type" value="Genomic_DNA"/>
</dbReference>
<evidence type="ECO:0000313" key="2">
    <source>
        <dbReference type="EMBL" id="ACL73761.1"/>
    </source>
</evidence>
<dbReference type="OrthoDB" id="8565101at2"/>
<gene>
    <name evidence="2" type="ordered locus">Tgr7_2686</name>
</gene>
<evidence type="ECO:0000259" key="1">
    <source>
        <dbReference type="PROSITE" id="PS50042"/>
    </source>
</evidence>
<dbReference type="Gene3D" id="2.60.120.10">
    <property type="entry name" value="Jelly Rolls"/>
    <property type="match status" value="1"/>
</dbReference>
<dbReference type="HOGENOM" id="CLU_075053_16_0_6"/>
<dbReference type="CDD" id="cd00038">
    <property type="entry name" value="CAP_ED"/>
    <property type="match status" value="1"/>
</dbReference>
<sequence length="161" mass="18388">MSFDAKLNEFLSKHPMSASLTPSEVSILLEYLDEASFKSKQVIAEIGEVGEALYFVVDGEAALYHDDAGREVEVGRMKEGELMGEMSFFDRVPRAVRMRALKNGTRVLKLTRSMYDRLRVERPYIAVNLLEFAIISLDHLIRRVSEDVATFNRYFYAPGKK</sequence>
<dbReference type="GO" id="GO:0005952">
    <property type="term" value="C:cAMP-dependent protein kinase complex"/>
    <property type="evidence" value="ECO:0007669"/>
    <property type="project" value="InterPro"/>
</dbReference>
<dbReference type="PANTHER" id="PTHR11635">
    <property type="entry name" value="CAMP-DEPENDENT PROTEIN KINASE REGULATORY CHAIN"/>
    <property type="match status" value="1"/>
</dbReference>
<dbReference type="PANTHER" id="PTHR11635:SF152">
    <property type="entry name" value="CAMP-DEPENDENT PROTEIN KINASE TYPE I REGULATORY SUBUNIT-RELATED"/>
    <property type="match status" value="1"/>
</dbReference>
<feature type="domain" description="Cyclic nucleotide-binding" evidence="1">
    <location>
        <begin position="16"/>
        <end position="118"/>
    </location>
</feature>
<dbReference type="InterPro" id="IPR050503">
    <property type="entry name" value="cAMP-dep_PK_reg_su-like"/>
</dbReference>
<dbReference type="STRING" id="396588.Tgr7_2686"/>
<name>B8GMU6_THISH</name>
<dbReference type="InterPro" id="IPR000595">
    <property type="entry name" value="cNMP-bd_dom"/>
</dbReference>
<dbReference type="AlphaFoldDB" id="B8GMU6"/>
<dbReference type="GO" id="GO:0005829">
    <property type="term" value="C:cytosol"/>
    <property type="evidence" value="ECO:0007669"/>
    <property type="project" value="TreeGrafter"/>
</dbReference>
<dbReference type="SUPFAM" id="SSF51206">
    <property type="entry name" value="cAMP-binding domain-like"/>
    <property type="match status" value="1"/>
</dbReference>
<dbReference type="RefSeq" id="WP_012639236.1">
    <property type="nucleotide sequence ID" value="NC_011901.1"/>
</dbReference>